<feature type="compositionally biased region" description="Polar residues" evidence="5">
    <location>
        <begin position="143"/>
        <end position="162"/>
    </location>
</feature>
<feature type="compositionally biased region" description="Polar residues" evidence="5">
    <location>
        <begin position="467"/>
        <end position="480"/>
    </location>
</feature>
<dbReference type="Gene3D" id="1.20.1510.10">
    <property type="entry name" value="Cation efflux protein transmembrane domain"/>
    <property type="match status" value="1"/>
</dbReference>
<feature type="transmembrane region" description="Helical" evidence="6">
    <location>
        <begin position="381"/>
        <end position="401"/>
    </location>
</feature>
<reference evidence="7 8" key="1">
    <citation type="submission" date="2016-03" db="EMBL/GenBank/DDBJ databases">
        <authorList>
            <person name="Devillers H."/>
        </authorList>
    </citation>
    <scope>NUCLEOTIDE SEQUENCE [LARGE SCALE GENOMIC DNA]</scope>
    <source>
        <strain evidence="7">CBS 11717</strain>
    </source>
</reference>
<name>A0A1G4ILG4_9SACH</name>
<dbReference type="OrthoDB" id="5382797at2759"/>
<gene>
    <name evidence="7" type="ORF">LAMI_0A00936G</name>
</gene>
<keyword evidence="2 6" id="KW-0812">Transmembrane</keyword>
<evidence type="ECO:0000256" key="3">
    <source>
        <dbReference type="ARBA" id="ARBA00022989"/>
    </source>
</evidence>
<evidence type="ECO:0000313" key="8">
    <source>
        <dbReference type="Proteomes" id="UP000191024"/>
    </source>
</evidence>
<keyword evidence="8" id="KW-1185">Reference proteome</keyword>
<feature type="transmembrane region" description="Helical" evidence="6">
    <location>
        <begin position="349"/>
        <end position="369"/>
    </location>
</feature>
<dbReference type="Proteomes" id="UP000191024">
    <property type="component" value="Chromosome A"/>
</dbReference>
<evidence type="ECO:0000256" key="6">
    <source>
        <dbReference type="SAM" id="Phobius"/>
    </source>
</evidence>
<feature type="compositionally biased region" description="Polar residues" evidence="5">
    <location>
        <begin position="50"/>
        <end position="63"/>
    </location>
</feature>
<evidence type="ECO:0000256" key="2">
    <source>
        <dbReference type="ARBA" id="ARBA00022692"/>
    </source>
</evidence>
<dbReference type="STRING" id="1230905.A0A1G4ILG4"/>
<feature type="region of interest" description="Disordered" evidence="5">
    <location>
        <begin position="1"/>
        <end position="63"/>
    </location>
</feature>
<dbReference type="GO" id="GO:0016020">
    <property type="term" value="C:membrane"/>
    <property type="evidence" value="ECO:0007669"/>
    <property type="project" value="UniProtKB-SubCell"/>
</dbReference>
<feature type="transmembrane region" description="Helical" evidence="6">
    <location>
        <begin position="407"/>
        <end position="424"/>
    </location>
</feature>
<proteinExistence type="predicted"/>
<dbReference type="SUPFAM" id="SSF161111">
    <property type="entry name" value="Cation efflux protein transmembrane domain-like"/>
    <property type="match status" value="1"/>
</dbReference>
<dbReference type="InterPro" id="IPR027469">
    <property type="entry name" value="Cation_efflux_TMD_sf"/>
</dbReference>
<organism evidence="7 8">
    <name type="scientific">Lachancea mirantina</name>
    <dbReference type="NCBI Taxonomy" id="1230905"/>
    <lineage>
        <taxon>Eukaryota</taxon>
        <taxon>Fungi</taxon>
        <taxon>Dikarya</taxon>
        <taxon>Ascomycota</taxon>
        <taxon>Saccharomycotina</taxon>
        <taxon>Saccharomycetes</taxon>
        <taxon>Saccharomycetales</taxon>
        <taxon>Saccharomycetaceae</taxon>
        <taxon>Lachancea</taxon>
    </lineage>
</organism>
<feature type="compositionally biased region" description="Basic and acidic residues" evidence="5">
    <location>
        <begin position="1"/>
        <end position="13"/>
    </location>
</feature>
<evidence type="ECO:0000313" key="7">
    <source>
        <dbReference type="EMBL" id="SCU77377.1"/>
    </source>
</evidence>
<comment type="subcellular location">
    <subcellularLocation>
        <location evidence="1">Membrane</location>
        <topology evidence="1">Multi-pass membrane protein</topology>
    </subcellularLocation>
</comment>
<keyword evidence="4 6" id="KW-0472">Membrane</keyword>
<keyword evidence="3 6" id="KW-1133">Transmembrane helix</keyword>
<sequence>MDSPRPAKQEELSVHVPLGNLNSTPQRMNCIEEEELHGTDIPPPDLGGINTPQRPASLYSNQEANNSSSSFIYNQGFSFGEDSGSLGPGNANFENKRHSRYLPGPKLPPLSSTRNRSPVRVEKSSSPDRSKRRPSIILDAPFNFSSASLQPPSSAGSATSRTQFRRGHRYKHSSVSMNFFQEPEVKIPLNIVKSLPLPDLADLRSNIPWPRGYIQLTTAVAQLISCVVTFRVGHSKSWSNFVTLSHFILYDVLGSGAIILVENLSQFQVWKTGTITFPFGLNRIDVLLSFALAVSLCFMGLDLFFHVLEESIVAFVESSGHEGHDDIAPKILHSHGSHASFQTPSDEHLWFALLALNFLLSIFCLTWTFQSNAHTKYKTKNPIVTCTYIAYLTVFPLISGYSRIDQFATVLLSIFIISYGWTIAKWTSSILLMGFSPMSLKGLILNDEDEDEDEDGARSGLRHKSAGNKSHISSRVSNGSLDGKDSNASRVKVSIVKSVEEEPVFREKCLLNYDDLKIAKVSFDQYIVLLKLTIKGGSNEDELRLRLAIDKRIKRILKGAETTIEIERL</sequence>
<dbReference type="AlphaFoldDB" id="A0A1G4ILG4"/>
<evidence type="ECO:0000256" key="4">
    <source>
        <dbReference type="ARBA" id="ARBA00023136"/>
    </source>
</evidence>
<evidence type="ECO:0000256" key="5">
    <source>
        <dbReference type="SAM" id="MobiDB-lite"/>
    </source>
</evidence>
<evidence type="ECO:0000256" key="1">
    <source>
        <dbReference type="ARBA" id="ARBA00004141"/>
    </source>
</evidence>
<protein>
    <submittedName>
        <fullName evidence="7">LAMI_0A00936g1_1</fullName>
    </submittedName>
</protein>
<feature type="transmembrane region" description="Helical" evidence="6">
    <location>
        <begin position="286"/>
        <end position="308"/>
    </location>
</feature>
<accession>A0A1G4ILG4</accession>
<feature type="region of interest" description="Disordered" evidence="5">
    <location>
        <begin position="83"/>
        <end position="166"/>
    </location>
</feature>
<feature type="region of interest" description="Disordered" evidence="5">
    <location>
        <begin position="451"/>
        <end position="486"/>
    </location>
</feature>
<feature type="compositionally biased region" description="Basic and acidic residues" evidence="5">
    <location>
        <begin position="119"/>
        <end position="129"/>
    </location>
</feature>
<dbReference type="EMBL" id="LT598462">
    <property type="protein sequence ID" value="SCU77377.1"/>
    <property type="molecule type" value="Genomic_DNA"/>
</dbReference>